<gene>
    <name evidence="2" type="ORF">G5714_024562</name>
</gene>
<protein>
    <submittedName>
        <fullName evidence="2">Uncharacterized protein</fullName>
    </submittedName>
</protein>
<name>A0A7J6BJS1_9TELE</name>
<evidence type="ECO:0000256" key="1">
    <source>
        <dbReference type="SAM" id="MobiDB-lite"/>
    </source>
</evidence>
<dbReference type="AlphaFoldDB" id="A0A7J6BJS1"/>
<dbReference type="EMBL" id="JAAMOB010000139">
    <property type="protein sequence ID" value="KAF4094523.1"/>
    <property type="molecule type" value="Genomic_DNA"/>
</dbReference>
<sequence length="102" mass="10899">MDLNHWGLPAAGASAPGASVAREQGRGRQVPVVVAEWLRRWTRTIGVSPPQVRILPTTLFASPPARRGEVAVLFCTPSHASAPLHRTNTPLDLFADRASGTP</sequence>
<dbReference type="Proteomes" id="UP000579812">
    <property type="component" value="Unassembled WGS sequence"/>
</dbReference>
<feature type="compositionally biased region" description="Low complexity" evidence="1">
    <location>
        <begin position="9"/>
        <end position="19"/>
    </location>
</feature>
<feature type="region of interest" description="Disordered" evidence="1">
    <location>
        <begin position="1"/>
        <end position="26"/>
    </location>
</feature>
<keyword evidence="3" id="KW-1185">Reference proteome</keyword>
<organism evidence="2 3">
    <name type="scientific">Onychostoma macrolepis</name>
    <dbReference type="NCBI Taxonomy" id="369639"/>
    <lineage>
        <taxon>Eukaryota</taxon>
        <taxon>Metazoa</taxon>
        <taxon>Chordata</taxon>
        <taxon>Craniata</taxon>
        <taxon>Vertebrata</taxon>
        <taxon>Euteleostomi</taxon>
        <taxon>Actinopterygii</taxon>
        <taxon>Neopterygii</taxon>
        <taxon>Teleostei</taxon>
        <taxon>Ostariophysi</taxon>
        <taxon>Cypriniformes</taxon>
        <taxon>Cyprinidae</taxon>
        <taxon>Acrossocheilinae</taxon>
        <taxon>Onychostoma</taxon>
    </lineage>
</organism>
<reference evidence="2 3" key="1">
    <citation type="submission" date="2020-04" db="EMBL/GenBank/DDBJ databases">
        <title>Chromosome-level genome assembly of a cyprinid fish Onychostoma macrolepis by integration of Nanopore Sequencing, Bionano and Hi-C technology.</title>
        <authorList>
            <person name="Wang D."/>
        </authorList>
    </citation>
    <scope>NUCLEOTIDE SEQUENCE [LARGE SCALE GENOMIC DNA]</scope>
    <source>
        <strain evidence="2">SWU-2019</strain>
        <tissue evidence="2">Muscle</tissue>
    </source>
</reference>
<evidence type="ECO:0000313" key="3">
    <source>
        <dbReference type="Proteomes" id="UP000579812"/>
    </source>
</evidence>
<comment type="caution">
    <text evidence="2">The sequence shown here is derived from an EMBL/GenBank/DDBJ whole genome shotgun (WGS) entry which is preliminary data.</text>
</comment>
<proteinExistence type="predicted"/>
<evidence type="ECO:0000313" key="2">
    <source>
        <dbReference type="EMBL" id="KAF4094523.1"/>
    </source>
</evidence>
<accession>A0A7J6BJS1</accession>